<evidence type="ECO:0000313" key="3">
    <source>
        <dbReference type="Proteomes" id="UP001217089"/>
    </source>
</evidence>
<organism evidence="2 3">
    <name type="scientific">Tegillarca granosa</name>
    <name type="common">Malaysian cockle</name>
    <name type="synonym">Anadara granosa</name>
    <dbReference type="NCBI Taxonomy" id="220873"/>
    <lineage>
        <taxon>Eukaryota</taxon>
        <taxon>Metazoa</taxon>
        <taxon>Spiralia</taxon>
        <taxon>Lophotrochozoa</taxon>
        <taxon>Mollusca</taxon>
        <taxon>Bivalvia</taxon>
        <taxon>Autobranchia</taxon>
        <taxon>Pteriomorphia</taxon>
        <taxon>Arcoida</taxon>
        <taxon>Arcoidea</taxon>
        <taxon>Arcidae</taxon>
        <taxon>Tegillarca</taxon>
    </lineage>
</organism>
<gene>
    <name evidence="2" type="ORF">KUTeg_000516</name>
</gene>
<protein>
    <recommendedName>
        <fullName evidence="1">DZIP3-like HEPN domain-containing protein</fullName>
    </recommendedName>
</protein>
<keyword evidence="3" id="KW-1185">Reference proteome</keyword>
<name>A0ABQ9G0J0_TEGGR</name>
<dbReference type="Pfam" id="PF18738">
    <property type="entry name" value="HEPN_DZIP3"/>
    <property type="match status" value="1"/>
</dbReference>
<sequence>MATGGVPNLTTVSNKERTNYARLCRALIDIGTQLLRECLSRHISPTDIKNKVIRCPSLKLIPPFIVNVNNAYTEGYSMFDITLLYTLIKNLCPAILPTRGWIKNLIPAVNEITEGDDVERIHLKRNNMYAHLPNSCVSDALFSRHWADLEKIMVRYDAKYQTTYVNQMSFIANQCMDDVTEKMYLDQIRQLYEQDKDLRREIKKVSGDVAKHKSIITSMDAAVTSRFEKVEGEIEAVKTYTEGHIKDLATEFDARYHLSGSILNYTVKK</sequence>
<evidence type="ECO:0000259" key="1">
    <source>
        <dbReference type="Pfam" id="PF18738"/>
    </source>
</evidence>
<reference evidence="2 3" key="1">
    <citation type="submission" date="2022-12" db="EMBL/GenBank/DDBJ databases">
        <title>Chromosome-level genome of Tegillarca granosa.</title>
        <authorList>
            <person name="Kim J."/>
        </authorList>
    </citation>
    <scope>NUCLEOTIDE SEQUENCE [LARGE SCALE GENOMIC DNA]</scope>
    <source>
        <strain evidence="2">Teg-2019</strain>
        <tissue evidence="2">Adductor muscle</tissue>
    </source>
</reference>
<dbReference type="InterPro" id="IPR041249">
    <property type="entry name" value="HEPN_DZIP3"/>
</dbReference>
<accession>A0ABQ9G0J0</accession>
<dbReference type="EMBL" id="JARBDR010000018">
    <property type="protein sequence ID" value="KAJ8322045.1"/>
    <property type="molecule type" value="Genomic_DNA"/>
</dbReference>
<evidence type="ECO:0000313" key="2">
    <source>
        <dbReference type="EMBL" id="KAJ8322045.1"/>
    </source>
</evidence>
<dbReference type="Proteomes" id="UP001217089">
    <property type="component" value="Unassembled WGS sequence"/>
</dbReference>
<proteinExistence type="predicted"/>
<comment type="caution">
    <text evidence="2">The sequence shown here is derived from an EMBL/GenBank/DDBJ whole genome shotgun (WGS) entry which is preliminary data.</text>
</comment>
<feature type="domain" description="DZIP3-like HEPN" evidence="1">
    <location>
        <begin position="77"/>
        <end position="184"/>
    </location>
</feature>